<proteinExistence type="predicted"/>
<name>A0A844WDE1_9RHOB</name>
<organism evidence="2 3">
    <name type="scientific">Pseudooceanicola pacificus</name>
    <dbReference type="NCBI Taxonomy" id="2676438"/>
    <lineage>
        <taxon>Bacteria</taxon>
        <taxon>Pseudomonadati</taxon>
        <taxon>Pseudomonadota</taxon>
        <taxon>Alphaproteobacteria</taxon>
        <taxon>Rhodobacterales</taxon>
        <taxon>Paracoccaceae</taxon>
        <taxon>Pseudooceanicola</taxon>
    </lineage>
</organism>
<dbReference type="Pfam" id="PF00149">
    <property type="entry name" value="Metallophos"/>
    <property type="match status" value="1"/>
</dbReference>
<dbReference type="EMBL" id="WNXQ01000012">
    <property type="protein sequence ID" value="MWB79523.1"/>
    <property type="molecule type" value="Genomic_DNA"/>
</dbReference>
<dbReference type="InterPro" id="IPR029052">
    <property type="entry name" value="Metallo-depent_PP-like"/>
</dbReference>
<reference evidence="2 3" key="1">
    <citation type="submission" date="2019-11" db="EMBL/GenBank/DDBJ databases">
        <title>Pseudooceanicola pacifica sp. nov., isolated from deep-sea sediment of the Pacific Ocean.</title>
        <authorList>
            <person name="Lyu L."/>
        </authorList>
    </citation>
    <scope>NUCLEOTIDE SEQUENCE [LARGE SCALE GENOMIC DNA]</scope>
    <source>
        <strain evidence="2 3">216_PA32_1</strain>
    </source>
</reference>
<dbReference type="GO" id="GO:0016791">
    <property type="term" value="F:phosphatase activity"/>
    <property type="evidence" value="ECO:0007669"/>
    <property type="project" value="TreeGrafter"/>
</dbReference>
<dbReference type="PANTHER" id="PTHR42850:SF2">
    <property type="entry name" value="BLL5683 PROTEIN"/>
    <property type="match status" value="1"/>
</dbReference>
<dbReference type="AlphaFoldDB" id="A0A844WDE1"/>
<evidence type="ECO:0000313" key="2">
    <source>
        <dbReference type="EMBL" id="MWB79523.1"/>
    </source>
</evidence>
<dbReference type="InterPro" id="IPR011152">
    <property type="entry name" value="Pesterase_MJ0912"/>
</dbReference>
<evidence type="ECO:0000313" key="3">
    <source>
        <dbReference type="Proteomes" id="UP000443843"/>
    </source>
</evidence>
<sequence>MLPGRVAVISDIHGNSDALRAVLADIALQRVEALVNLGDHFSGPMDAGGTWEVLRDLDAVSIRGNHDRYLTTRAPDEMGQSDRAAHQMLPGAALDWLRDLPPVLLMGDVFLCHATAGDDETYLSHLPIRDGGVTLRDPSGIAGLLTGVEAGLILFGHTHLPVAMRLPDGRMLVNPGSVGCPGYNDSAPVPHVVHTGTPDACYAVIERVGPGWRVEHRHVPYDASRMAGAARAAGREGWARAVESGWYSE</sequence>
<keyword evidence="3" id="KW-1185">Reference proteome</keyword>
<dbReference type="PIRSF" id="PIRSF000883">
    <property type="entry name" value="Pesterase_MJ0912"/>
    <property type="match status" value="1"/>
</dbReference>
<dbReference type="SUPFAM" id="SSF56300">
    <property type="entry name" value="Metallo-dependent phosphatases"/>
    <property type="match status" value="1"/>
</dbReference>
<dbReference type="GO" id="GO:0005737">
    <property type="term" value="C:cytoplasm"/>
    <property type="evidence" value="ECO:0007669"/>
    <property type="project" value="TreeGrafter"/>
</dbReference>
<dbReference type="InterPro" id="IPR050126">
    <property type="entry name" value="Ap4A_hydrolase"/>
</dbReference>
<protein>
    <submittedName>
        <fullName evidence="2">Metallophosphoesterase</fullName>
    </submittedName>
</protein>
<dbReference type="Gene3D" id="3.60.21.10">
    <property type="match status" value="1"/>
</dbReference>
<dbReference type="PANTHER" id="PTHR42850">
    <property type="entry name" value="METALLOPHOSPHOESTERASE"/>
    <property type="match status" value="1"/>
</dbReference>
<accession>A0A844WDE1</accession>
<evidence type="ECO:0000259" key="1">
    <source>
        <dbReference type="Pfam" id="PF00149"/>
    </source>
</evidence>
<comment type="caution">
    <text evidence="2">The sequence shown here is derived from an EMBL/GenBank/DDBJ whole genome shotgun (WGS) entry which is preliminary data.</text>
</comment>
<gene>
    <name evidence="2" type="ORF">GLS40_15930</name>
</gene>
<feature type="domain" description="Calcineurin-like phosphoesterase" evidence="1">
    <location>
        <begin position="5"/>
        <end position="160"/>
    </location>
</feature>
<dbReference type="InterPro" id="IPR004843">
    <property type="entry name" value="Calcineurin-like_PHP"/>
</dbReference>
<dbReference type="Proteomes" id="UP000443843">
    <property type="component" value="Unassembled WGS sequence"/>
</dbReference>